<keyword evidence="2" id="KW-1185">Reference proteome</keyword>
<gene>
    <name evidence="1" type="ORF">D5H75_37835</name>
</gene>
<dbReference type="RefSeq" id="WP_119931441.1">
    <property type="nucleotide sequence ID" value="NZ_QZEY01000026.1"/>
</dbReference>
<comment type="caution">
    <text evidence="1">The sequence shown here is derived from an EMBL/GenBank/DDBJ whole genome shotgun (WGS) entry which is preliminary data.</text>
</comment>
<organism evidence="1 2">
    <name type="scientific">Bailinhaonella thermotolerans</name>
    <dbReference type="NCBI Taxonomy" id="1070861"/>
    <lineage>
        <taxon>Bacteria</taxon>
        <taxon>Bacillati</taxon>
        <taxon>Actinomycetota</taxon>
        <taxon>Actinomycetes</taxon>
        <taxon>Streptosporangiales</taxon>
        <taxon>Streptosporangiaceae</taxon>
        <taxon>Bailinhaonella</taxon>
    </lineage>
</organism>
<sequence length="153" mass="16358">MPSGSVRAFARPSPAEVYARGLRSVPEPGRRLRHGESMKISRSARLRLLRRDLVAELPGTPPRRTTVCRFHGPIPEAASVHAIAWTWAYVRPAIPGLRFAVHHDGAGYSITTVTTGTAPDPGPPTCLVLDATPLSWVRAATEASGYGTMPAAA</sequence>
<evidence type="ECO:0000313" key="2">
    <source>
        <dbReference type="Proteomes" id="UP000265768"/>
    </source>
</evidence>
<dbReference type="AlphaFoldDB" id="A0A3A4A6B1"/>
<accession>A0A3A4A6B1</accession>
<protein>
    <submittedName>
        <fullName evidence="1">Uncharacterized protein</fullName>
    </submittedName>
</protein>
<reference evidence="1 2" key="1">
    <citation type="submission" date="2018-09" db="EMBL/GenBank/DDBJ databases">
        <title>YIM 75507 draft genome.</title>
        <authorList>
            <person name="Tang S."/>
            <person name="Feng Y."/>
        </authorList>
    </citation>
    <scope>NUCLEOTIDE SEQUENCE [LARGE SCALE GENOMIC DNA]</scope>
    <source>
        <strain evidence="1 2">YIM 75507</strain>
    </source>
</reference>
<evidence type="ECO:0000313" key="1">
    <source>
        <dbReference type="EMBL" id="RJL21231.1"/>
    </source>
</evidence>
<dbReference type="Proteomes" id="UP000265768">
    <property type="component" value="Unassembled WGS sequence"/>
</dbReference>
<dbReference type="EMBL" id="QZEY01000026">
    <property type="protein sequence ID" value="RJL21231.1"/>
    <property type="molecule type" value="Genomic_DNA"/>
</dbReference>
<name>A0A3A4A6B1_9ACTN</name>
<proteinExistence type="predicted"/>